<dbReference type="STRING" id="91626.A0A0C9MG09"/>
<keyword evidence="3" id="KW-1185">Reference proteome</keyword>
<sequence length="506" mass="56050">MLLSTAALEKHKGNFDMFKHQMKLDRVKSYVADQQNYIHQYKSPSSSNVGSVPESCESQEPLSSNVFSASISEIIQRKQARSDAAPSSNTHLPSHQPSSSYTQKQPLLHSSSMDRCMPKAKRPAVPDESVQEGSLVRHNKRHKLSSSSSHASDRIPLQTKPSIIKKATHGMQLLKMKSNIKQPKLGIFRKGKSSAQGRPIPDITDFHESTIENKESNKPTVVMEDLSHEPPSISKFFSKKPAQTANSTMSHTHHATTIHQYNKPKEIPHAMPVLSSNRQARKGSGSPSPAAAAGASFEAFSNNSFDSIYRLLDECQDMNQYLTCMNGHHAKPNYSHVKTPHSIFQPTATADPSKINRSNLSFFSNSKLPHPLYPSPVPRTSTPHNEPVFAQPLHSSDAYFSYYRLSQHPMRQSPPPTPAPDQKLSAPSWQVAESVASLAASTATEEHAQLHQDKADADDHTATANEDLELILQSPAMNILGESIQQNDDNIQSFWLHQPSFTTRGH</sequence>
<dbReference type="Proteomes" id="UP000053815">
    <property type="component" value="Unassembled WGS sequence"/>
</dbReference>
<name>A0A0C9MG09_9FUNG</name>
<organism evidence="2">
    <name type="scientific">Mucor ambiguus</name>
    <dbReference type="NCBI Taxonomy" id="91626"/>
    <lineage>
        <taxon>Eukaryota</taxon>
        <taxon>Fungi</taxon>
        <taxon>Fungi incertae sedis</taxon>
        <taxon>Mucoromycota</taxon>
        <taxon>Mucoromycotina</taxon>
        <taxon>Mucoromycetes</taxon>
        <taxon>Mucorales</taxon>
        <taxon>Mucorineae</taxon>
        <taxon>Mucoraceae</taxon>
        <taxon>Mucor</taxon>
    </lineage>
</organism>
<protein>
    <submittedName>
        <fullName evidence="2">Uncharacterized protein</fullName>
    </submittedName>
</protein>
<feature type="compositionally biased region" description="Basic and acidic residues" evidence="1">
    <location>
        <begin position="444"/>
        <end position="459"/>
    </location>
</feature>
<gene>
    <name evidence="2" type="ORF">MAM1_0003d00319</name>
</gene>
<feature type="compositionally biased region" description="Polar residues" evidence="1">
    <location>
        <begin position="85"/>
        <end position="104"/>
    </location>
</feature>
<feature type="region of interest" description="Disordered" evidence="1">
    <location>
        <begin position="408"/>
        <end position="459"/>
    </location>
</feature>
<proteinExistence type="predicted"/>
<reference evidence="2" key="1">
    <citation type="submission" date="2014-09" db="EMBL/GenBank/DDBJ databases">
        <title>Draft genome sequence of an oleaginous Mucoromycotina fungus Mucor ambiguus NBRC6742.</title>
        <authorList>
            <person name="Takeda I."/>
            <person name="Yamane N."/>
            <person name="Morita T."/>
            <person name="Tamano K."/>
            <person name="Machida M."/>
            <person name="Baker S."/>
            <person name="Koike H."/>
        </authorList>
    </citation>
    <scope>NUCLEOTIDE SEQUENCE</scope>
    <source>
        <strain evidence="2">NBRC 6742</strain>
    </source>
</reference>
<evidence type="ECO:0000256" key="1">
    <source>
        <dbReference type="SAM" id="MobiDB-lite"/>
    </source>
</evidence>
<accession>A0A0C9MG09</accession>
<feature type="region of interest" description="Disordered" evidence="1">
    <location>
        <begin position="117"/>
        <end position="156"/>
    </location>
</feature>
<evidence type="ECO:0000313" key="2">
    <source>
        <dbReference type="EMBL" id="GAN00893.1"/>
    </source>
</evidence>
<dbReference type="EMBL" id="DF836292">
    <property type="protein sequence ID" value="GAN00893.1"/>
    <property type="molecule type" value="Genomic_DNA"/>
</dbReference>
<dbReference type="OrthoDB" id="2537141at2759"/>
<feature type="region of interest" description="Disordered" evidence="1">
    <location>
        <begin position="77"/>
        <end position="104"/>
    </location>
</feature>
<evidence type="ECO:0000313" key="3">
    <source>
        <dbReference type="Proteomes" id="UP000053815"/>
    </source>
</evidence>
<dbReference type="AlphaFoldDB" id="A0A0C9MG09"/>